<feature type="transmembrane region" description="Helical" evidence="1">
    <location>
        <begin position="15"/>
        <end position="36"/>
    </location>
</feature>
<keyword evidence="1" id="KW-0472">Membrane</keyword>
<reference evidence="2 3" key="10">
    <citation type="journal article" date="1994" name="Nucleic Acids Res.">
        <title>Identification of genes encoding zinc finger proteins, non-histone chromosomal HMG protein homologue, and a putative GTP phosphohydrolase in the genome of Chilo iridescent virus.</title>
        <authorList>
            <person name="Schnitzler P."/>
            <person name="Hug M."/>
            <person name="Handermann M."/>
            <person name="Janssen W."/>
            <person name="Koonin E.V."/>
            <person name="Delius H."/>
            <person name="Darai C."/>
        </authorList>
    </citation>
    <scope>NUCLEOTIDE SEQUENCE [LARGE SCALE GENOMIC DNA]</scope>
</reference>
<keyword evidence="1" id="KW-0812">Transmembrane</keyword>
<reference evidence="2 3" key="12">
    <citation type="journal article" date="1997" name="Virus Genes">
        <title>The DNA sequence of Chilo iridescent virus between the genome coordinates 0.101 and 0.391; similarities in coding strategy between insect and vertebrate iridoviruses.</title>
        <authorList>
            <person name="Bahr U."/>
            <person name="Tidona C.A."/>
            <person name="Darai G."/>
        </authorList>
    </citation>
    <scope>NUCLEOTIDE SEQUENCE [LARGE SCALE GENOMIC DNA]</scope>
</reference>
<reference evidence="2 3" key="6">
    <citation type="journal article" date="1992" name="Virus Genes">
        <title>Characterization of the third origin of DNA replication of the genome of insect iridescent virus type 6.</title>
        <authorList>
            <person name="Sonntag K.C."/>
            <person name="Darai G."/>
        </authorList>
    </citation>
    <scope>NUCLEOTIDE SEQUENCE [LARGE SCALE GENOMIC DNA]</scope>
</reference>
<reference evidence="2 3" key="14">
    <citation type="journal article" date="1999" name="Virus Genes">
        <title>Identification of a gene cluster within the genome of Chilo iridescent virus encoding enzymes involved in viral DNA replication and processing.</title>
        <authorList>
            <person name="Muller K."/>
            <person name="Tidona C.A."/>
            <person name="Darai G."/>
        </authorList>
    </citation>
    <scope>NUCLEOTIDE SEQUENCE [LARGE SCALE GENOMIC DNA]</scope>
</reference>
<reference evidence="2 3" key="11">
    <citation type="journal article" date="1994" name="Virus Genes">
        <title>Chilo iridescent virus encodes a putative helicase belonging to a distinct family within the "DEAD/H" superfamily: implications for the evolution of large DNA viruses.</title>
        <authorList>
            <person name="Sonntag K.C."/>
            <person name="Schnitzler P."/>
            <person name="Koonin E.V."/>
            <person name="Darai G."/>
        </authorList>
    </citation>
    <scope>NUCLEOTIDE SEQUENCE [LARGE SCALE GENOMIC DNA]</scope>
</reference>
<evidence type="ECO:0000256" key="1">
    <source>
        <dbReference type="SAM" id="Phobius"/>
    </source>
</evidence>
<evidence type="ECO:0000313" key="3">
    <source>
        <dbReference type="Proteomes" id="UP000001359"/>
    </source>
</evidence>
<reference evidence="2 3" key="8">
    <citation type="journal article" date="1994" name="Intervirology">
        <title>Identification of the primary structure and the coding capacity of the genome of insect iridescent virus type 6 between the genome coordinates 0.310 and 0.347 (7990 bp).</title>
        <authorList>
            <person name="Sonntag K.C."/>
            <person name="Schnitzler P."/>
            <person name="Janssen W."/>
            <person name="Darai G."/>
        </authorList>
    </citation>
    <scope>NUCLEOTIDE SEQUENCE [LARGE SCALE GENOMIC DNA]</scope>
</reference>
<proteinExistence type="predicted"/>
<dbReference type="Proteomes" id="UP000001359">
    <property type="component" value="Segment"/>
</dbReference>
<dbReference type="RefSeq" id="NP_149587.1">
    <property type="nucleotide sequence ID" value="NC_003038.1"/>
</dbReference>
<sequence length="49" mass="5668">MDLFFLTKLKASCKLYLFDLIMYAMTTVALLDIPAWQCTKTLFPFSILS</sequence>
<protein>
    <submittedName>
        <fullName evidence="2">124L</fullName>
    </submittedName>
</protein>
<organismHost>
    <name type="scientific">Gryllus bimaculatus</name>
    <name type="common">Two-spotted cricket</name>
    <dbReference type="NCBI Taxonomy" id="6999"/>
</organismHost>
<reference evidence="2 3" key="4">
    <citation type="journal article" date="1988" name="Virology">
        <title>Identification and characterization of the repetitive DNA element in the genome of insect iridescent virus type 6.</title>
        <authorList>
            <person name="Fischer M."/>
            <person name="Schnitzler P."/>
            <person name="Delius H."/>
            <person name="Darai G."/>
        </authorList>
    </citation>
    <scope>NUCLEOTIDE SEQUENCE [LARGE SCALE GENOMIC DNA]</scope>
</reference>
<reference evidence="2 3" key="3">
    <citation type="journal article" date="1987" name="Virology">
        <title>Molecular cloning and physical mapping of the genome of insect iridescent virus type 6: further evidence for circular permutation of the viral genome.</title>
        <authorList>
            <person name="Schnitzler P."/>
            <person name="Soltau J.B."/>
            <person name="Fischer M."/>
            <person name="Reisner H."/>
            <person name="Scholz J."/>
            <person name="Delius H."/>
            <person name="Darai G."/>
        </authorList>
    </citation>
    <scope>NUCLEOTIDE SEQUENCE [LARGE SCALE GENOMIC DNA]</scope>
</reference>
<reference evidence="2 3" key="2">
    <citation type="journal article" date="1986" name="Med. Microbiol. Immunol.">
        <title>Insect iridescent virus type 6 induced toxic degenerative hepatitis in mice.</title>
        <authorList>
            <person name="Lorbacher de Ruiz H."/>
            <person name="Gelderblom H."/>
            <person name="Hofmann W."/>
            <person name="Darai G."/>
        </authorList>
    </citation>
    <scope>NUCLEOTIDE SEQUENCE [LARGE SCALE GENOMIC DNA]</scope>
</reference>
<reference evidence="2 3" key="1">
    <citation type="journal article" date="1984" name="J. Virol.">
        <title>DNA analysis of insect iridescent virus 6: evidence for circular permutation and terminal redundancy.</title>
        <authorList>
            <person name="Delius H."/>
            <person name="Darai G."/>
            <person name="Fluegel R.M."/>
        </authorList>
    </citation>
    <scope>NUCLEOTIDE SEQUENCE [LARGE SCALE GENOMIC DNA]</scope>
</reference>
<reference evidence="2 3" key="9">
    <citation type="journal article" date="1994" name="J. Gen. Virol.">
        <title>Insect iridescent virus type 6 encodes a polypeptide related to the largest subunit of eukaryotic RNA polymerase II.</title>
        <authorList>
            <person name="Schnitzler P."/>
            <person name="Sonntag K.C."/>
            <person name="Muller M."/>
            <person name="Janssen W."/>
            <person name="Bugert J.J."/>
            <person name="Koonin E.V."/>
            <person name="Darai G."/>
        </authorList>
    </citation>
    <scope>NUCLEOTIDE SEQUENCE [LARGE SCALE GENOMIC DNA]</scope>
</reference>
<dbReference type="EMBL" id="AF303741">
    <property type="protein sequence ID" value="AAK82021.1"/>
    <property type="molecule type" value="Genomic_DNA"/>
</dbReference>
<reference evidence="2 3" key="7">
    <citation type="journal article" date="1993" name="J. Gen. Virol.">
        <title>Identification of the gene encoding the major capsid protein of insect iridescent virus type 6 by polymerase chain reaction.</title>
        <authorList>
            <person name="Stohwasser R."/>
            <person name="Raab K."/>
            <person name="Schnitzler P."/>
            <person name="Janssen W."/>
            <person name="Darai G."/>
        </authorList>
    </citation>
    <scope>NUCLEOTIDE SEQUENCE [LARGE SCALE GENOMIC DNA]</scope>
</reference>
<reference evidence="2 3" key="15">
    <citation type="journal article" date="2001" name="Virology">
        <title>Analysis of the first complete DNA sequence of an invertebrate iridovirus: coding strategy of the genome of Chilo iridescent virus.</title>
        <authorList>
            <person name="Jakob N.J."/>
            <person name="Muller K."/>
            <person name="Bahr U."/>
            <person name="Darai G."/>
        </authorList>
    </citation>
    <scope>NUCLEOTIDE SEQUENCE [LARGE SCALE GENOMIC DNA]</scope>
</reference>
<keyword evidence="3" id="KW-1185">Reference proteome</keyword>
<organism evidence="2 3">
    <name type="scientific">Invertebrate iridescent virus 6</name>
    <name type="common">IIV-6</name>
    <name type="synonym">Chilo iridescent virus</name>
    <dbReference type="NCBI Taxonomy" id="176652"/>
    <lineage>
        <taxon>Viruses</taxon>
        <taxon>Varidnaviria</taxon>
        <taxon>Bamfordvirae</taxon>
        <taxon>Nucleocytoviricota</taxon>
        <taxon>Megaviricetes</taxon>
        <taxon>Pimascovirales</taxon>
        <taxon>Pimascovirales incertae sedis</taxon>
        <taxon>Iridoviridae</taxon>
        <taxon>Betairidovirinae</taxon>
        <taxon>Iridovirus</taxon>
        <taxon>Iridovirus chilo1</taxon>
    </lineage>
</organism>
<keyword evidence="1" id="KW-1133">Transmembrane helix</keyword>
<organismHost>
    <name type="scientific">Chilo suppressalis</name>
    <name type="common">Asiatic rice borer moth</name>
    <dbReference type="NCBI Taxonomy" id="168631"/>
</organismHost>
<organismHost>
    <name type="scientific">Spodoptera frugiperda</name>
    <name type="common">Fall armyworm</name>
    <dbReference type="NCBI Taxonomy" id="7108"/>
</organismHost>
<reference evidence="2 3" key="5">
    <citation type="journal article" date="1992" name="Virus Genes">
        <title>Identification and mapping of origins of DNA replication within the DNA sequences of the genome of insect iridescent virus type 6.</title>
        <authorList>
            <person name="Handermann M."/>
            <person name="Schnitzler P."/>
            <person name="Rosen-Wolff A."/>
            <person name="Raab K."/>
            <person name="Sonntag K.C."/>
            <person name="Darai G."/>
        </authorList>
    </citation>
    <scope>NUCLEOTIDE SEQUENCE [LARGE SCALE GENOMIC DNA]</scope>
</reference>
<reference evidence="2 3" key="13">
    <citation type="journal article" date="1998" name="Virus Genes">
        <title>Identification of a thymidylate synthase gene within the genome of Chilo iridescent virus.</title>
        <authorList>
            <person name="Muller K."/>
            <person name="Tidona C.A."/>
            <person name="Bahr U."/>
            <person name="Darai G."/>
        </authorList>
    </citation>
    <scope>NUCLEOTIDE SEQUENCE [LARGE SCALE GENOMIC DNA]</scope>
</reference>
<evidence type="ECO:0000313" key="2">
    <source>
        <dbReference type="EMBL" id="AAK82021.1"/>
    </source>
</evidence>
<organismHost>
    <name type="scientific">Gryllus campestris</name>
    <dbReference type="NCBI Taxonomy" id="58607"/>
</organismHost>
<dbReference type="KEGG" id="vg:1733237"/>
<accession>Q91G11</accession>
<organismHost>
    <name type="scientific">Acheta domesticus</name>
    <name type="common">House cricket</name>
    <dbReference type="NCBI Taxonomy" id="6997"/>
</organismHost>
<name>Q91G11_IIV6</name>
<dbReference type="GeneID" id="1733237"/>